<dbReference type="OrthoDB" id="5297245at2"/>
<evidence type="ECO:0000313" key="2">
    <source>
        <dbReference type="EMBL" id="BAC92253.1"/>
    </source>
</evidence>
<dbReference type="InParanoid" id="Q7NDC3"/>
<reference evidence="2 3" key="2">
    <citation type="journal article" date="2003" name="DNA Res.">
        <title>Complete genome structure of Gloeobacter violaceus PCC 7421, a cyanobacterium that lacks thylakoids (supplement).</title>
        <authorList>
            <person name="Nakamura Y."/>
            <person name="Kaneko T."/>
            <person name="Sato S."/>
            <person name="Mimuro M."/>
            <person name="Miyashita H."/>
            <person name="Tsuchiya T."/>
            <person name="Sasamoto S."/>
            <person name="Watanabe A."/>
            <person name="Kawashima K."/>
            <person name="Kishida Y."/>
            <person name="Kiyokawa C."/>
            <person name="Kohara M."/>
            <person name="Matsumoto M."/>
            <person name="Matsuno A."/>
            <person name="Nakazaki N."/>
            <person name="Shimpo S."/>
            <person name="Takeuchi C."/>
            <person name="Yamada M."/>
            <person name="Tabata S."/>
        </authorList>
    </citation>
    <scope>NUCLEOTIDE SEQUENCE [LARGE SCALE GENOMIC DNA]</scope>
    <source>
        <strain evidence="3">ATCC 29082 / PCC 7421</strain>
    </source>
</reference>
<dbReference type="KEGG" id="gvi:gll4312"/>
<dbReference type="EMBL" id="BA000045">
    <property type="protein sequence ID" value="BAC92253.1"/>
    <property type="molecule type" value="Genomic_DNA"/>
</dbReference>
<keyword evidence="3" id="KW-1185">Reference proteome</keyword>
<organism evidence="2 3">
    <name type="scientific">Gloeobacter violaceus (strain ATCC 29082 / PCC 7421)</name>
    <dbReference type="NCBI Taxonomy" id="251221"/>
    <lineage>
        <taxon>Bacteria</taxon>
        <taxon>Bacillati</taxon>
        <taxon>Cyanobacteriota</taxon>
        <taxon>Cyanophyceae</taxon>
        <taxon>Gloeobacterales</taxon>
        <taxon>Gloeobacteraceae</taxon>
        <taxon>Gloeobacter</taxon>
    </lineage>
</organism>
<dbReference type="PATRIC" id="fig|251221.4.peg.4341"/>
<protein>
    <submittedName>
        <fullName evidence="2">Gll4312 protein</fullName>
    </submittedName>
</protein>
<dbReference type="HOGENOM" id="CLU_1872502_0_0_3"/>
<evidence type="ECO:0000256" key="1">
    <source>
        <dbReference type="SAM" id="MobiDB-lite"/>
    </source>
</evidence>
<dbReference type="AlphaFoldDB" id="Q7NDC3"/>
<proteinExistence type="predicted"/>
<reference evidence="2 3" key="1">
    <citation type="journal article" date="2003" name="DNA Res.">
        <title>Complete genome structure of Gloeobacter violaceus PCC 7421, a cyanobacterium that lacks thylakoids.</title>
        <authorList>
            <person name="Nakamura Y."/>
            <person name="Kaneko T."/>
            <person name="Sato S."/>
            <person name="Mimuro M."/>
            <person name="Miyashita H."/>
            <person name="Tsuchiya T."/>
            <person name="Sasamoto S."/>
            <person name="Watanabe A."/>
            <person name="Kawashima K."/>
            <person name="Kishida Y."/>
            <person name="Kiyokawa C."/>
            <person name="Kohara M."/>
            <person name="Matsumoto M."/>
            <person name="Matsuno A."/>
            <person name="Nakazaki N."/>
            <person name="Shimpo S."/>
            <person name="Takeuchi C."/>
            <person name="Yamada M."/>
            <person name="Tabata S."/>
        </authorList>
    </citation>
    <scope>NUCLEOTIDE SEQUENCE [LARGE SCALE GENOMIC DNA]</scope>
    <source>
        <strain evidence="3">ATCC 29082 / PCC 7421</strain>
    </source>
</reference>
<dbReference type="PhylomeDB" id="Q7NDC3"/>
<sequence length="150" mass="17335">MQGLKPMESQTSMTESTQDRIKSALRELESAGHLPMNAGQLVEELMKVTHLARSTVYRYQRQWRKHARPPRTSLDEDLTTANPQQRFLISIRMPADLLRWLKAEGEVRNIGYQSLIVALLYWNKENPLLTEQFWGSDDEEAEEDSLCTTA</sequence>
<gene>
    <name evidence="2" type="ordered locus">gll4312</name>
</gene>
<dbReference type="STRING" id="251221.gene:10761831"/>
<dbReference type="EnsemblBacteria" id="BAC92253">
    <property type="protein sequence ID" value="BAC92253"/>
    <property type="gene ID" value="BAC92253"/>
</dbReference>
<feature type="region of interest" description="Disordered" evidence="1">
    <location>
        <begin position="1"/>
        <end position="21"/>
    </location>
</feature>
<evidence type="ECO:0000313" key="3">
    <source>
        <dbReference type="Proteomes" id="UP000000557"/>
    </source>
</evidence>
<accession>Q7NDC3</accession>
<name>Q7NDC3_GLOVI</name>
<dbReference type="Proteomes" id="UP000000557">
    <property type="component" value="Chromosome"/>
</dbReference>